<name>A0ABU7J9G9_9GAMM</name>
<dbReference type="EMBL" id="JAUHLI010000024">
    <property type="protein sequence ID" value="MEE2003188.1"/>
    <property type="molecule type" value="Genomic_DNA"/>
</dbReference>
<dbReference type="SMART" id="SM00986">
    <property type="entry name" value="UDG"/>
    <property type="match status" value="1"/>
</dbReference>
<dbReference type="InterPro" id="IPR005122">
    <property type="entry name" value="Uracil-DNA_glycosylase-like"/>
</dbReference>
<comment type="caution">
    <text evidence="2">The sequence shown here is derived from an EMBL/GenBank/DDBJ whole genome shotgun (WGS) entry which is preliminary data.</text>
</comment>
<dbReference type="InterPro" id="IPR036895">
    <property type="entry name" value="Uracil-DNA_glycosylase-like_sf"/>
</dbReference>
<evidence type="ECO:0000259" key="1">
    <source>
        <dbReference type="SMART" id="SM00986"/>
    </source>
</evidence>
<keyword evidence="2" id="KW-0326">Glycosidase</keyword>
<dbReference type="GO" id="GO:0033958">
    <property type="term" value="F:DNA-deoxyinosine glycosylase activity"/>
    <property type="evidence" value="ECO:0007669"/>
    <property type="project" value="UniProtKB-EC"/>
</dbReference>
<evidence type="ECO:0000313" key="2">
    <source>
        <dbReference type="EMBL" id="MEE2003188.1"/>
    </source>
</evidence>
<organism evidence="2 3">
    <name type="scientific">Alkalimonas cellulosilytica</name>
    <dbReference type="NCBI Taxonomy" id="3058395"/>
    <lineage>
        <taxon>Bacteria</taxon>
        <taxon>Pseudomonadati</taxon>
        <taxon>Pseudomonadota</taxon>
        <taxon>Gammaproteobacteria</taxon>
        <taxon>Alkalimonas</taxon>
    </lineage>
</organism>
<dbReference type="NCBIfam" id="TIGR04274">
    <property type="entry name" value="hypoxanDNAglyco"/>
    <property type="match status" value="1"/>
</dbReference>
<keyword evidence="2" id="KW-0378">Hydrolase</keyword>
<dbReference type="Proteomes" id="UP001336314">
    <property type="component" value="Unassembled WGS sequence"/>
</dbReference>
<dbReference type="SMART" id="SM00987">
    <property type="entry name" value="UreE_C"/>
    <property type="match status" value="1"/>
</dbReference>
<reference evidence="2 3" key="1">
    <citation type="submission" date="2023-07" db="EMBL/GenBank/DDBJ databases">
        <title>Alkalimonas sp., MEB108 novel, alkaliphilic bacterium isolated from Lonar Lake, India.</title>
        <authorList>
            <person name="Joshi A."/>
            <person name="Thite S."/>
        </authorList>
    </citation>
    <scope>NUCLEOTIDE SEQUENCE [LARGE SCALE GENOMIC DNA]</scope>
    <source>
        <strain evidence="2 3">MEB108</strain>
    </source>
</reference>
<dbReference type="CDD" id="cd10032">
    <property type="entry name" value="UDG-F6_HDG"/>
    <property type="match status" value="1"/>
</dbReference>
<evidence type="ECO:0000313" key="3">
    <source>
        <dbReference type="Proteomes" id="UP001336314"/>
    </source>
</evidence>
<protein>
    <submittedName>
        <fullName evidence="2">DNA-deoxyinosine glycosylase</fullName>
        <ecNumber evidence="2">3.2.2.15</ecNumber>
    </submittedName>
</protein>
<dbReference type="RefSeq" id="WP_330130237.1">
    <property type="nucleotide sequence ID" value="NZ_JAUHLI010000024.1"/>
</dbReference>
<proteinExistence type="predicted"/>
<dbReference type="Pfam" id="PF03167">
    <property type="entry name" value="UDG"/>
    <property type="match status" value="1"/>
</dbReference>
<accession>A0ABU7J9G9</accession>
<sequence>MSKLTGLAPVSRPDARVLLLGSMPGAASLAQQQYYGHPRNHFWPMMAELLGFDAGLAYPERLQALQRNRVALWDVLQHCERQGSLDSAIRNETPNDFAGFFQHHRQLQLIAFNGKKAEASFRKLVLPNIVLPKACRLLGLPSSSPANAGISQQARLHQWQQLVTSLQNPLAQSVSNKKCQ</sequence>
<keyword evidence="3" id="KW-1185">Reference proteome</keyword>
<dbReference type="Gene3D" id="3.40.470.10">
    <property type="entry name" value="Uracil-DNA glycosylase-like domain"/>
    <property type="match status" value="1"/>
</dbReference>
<dbReference type="InterPro" id="IPR026353">
    <property type="entry name" value="Hypoxan-DNA_Glyclase"/>
</dbReference>
<dbReference type="SUPFAM" id="SSF52141">
    <property type="entry name" value="Uracil-DNA glycosylase-like"/>
    <property type="match status" value="1"/>
</dbReference>
<gene>
    <name evidence="2" type="ORF">QWY20_17170</name>
</gene>
<feature type="domain" description="Uracil-DNA glycosylase-like" evidence="1">
    <location>
        <begin position="8"/>
        <end position="163"/>
    </location>
</feature>
<dbReference type="EC" id="3.2.2.15" evidence="2"/>